<dbReference type="EC" id="2.3.1.286" evidence="1"/>
<dbReference type="RefSeq" id="WP_134849571.1">
    <property type="nucleotide sequence ID" value="NZ_CP197400.1"/>
</dbReference>
<accession>A0A4Y8WPT1</accession>
<evidence type="ECO:0000256" key="2">
    <source>
        <dbReference type="PROSITE-ProRule" id="PRU00236"/>
    </source>
</evidence>
<evidence type="ECO:0000259" key="3">
    <source>
        <dbReference type="PROSITE" id="PS50305"/>
    </source>
</evidence>
<sequence>MKRKKIVALTGAGISAESGIATFRDSDGLWERYSVEEVASADGYRRNPQLVIDFANDRREQCLKAQPNEGHLLLAKLEEDYDVTVITQNIDDLHERAGSSHIIHLHGELMKCCSERDLSTPLPLPEGRLRMTLEDKAEDGSQLRPFIVYFGEPVPRMEDAIAEAEQADIFLIVGTSLNVYPAAGLVRFVPRSTPVFIIDPKEIPGSNQFEHIRMGAGKGMAELMKRLRNEQQ</sequence>
<dbReference type="InterPro" id="IPR027546">
    <property type="entry name" value="Sirtuin_class_III"/>
</dbReference>
<evidence type="ECO:0000256" key="1">
    <source>
        <dbReference type="HAMAP-Rule" id="MF_01121"/>
    </source>
</evidence>
<dbReference type="PANTHER" id="PTHR11085">
    <property type="entry name" value="NAD-DEPENDENT PROTEIN DEACYLASE SIRTUIN-5, MITOCHONDRIAL-RELATED"/>
    <property type="match status" value="1"/>
</dbReference>
<dbReference type="GO" id="GO:0070403">
    <property type="term" value="F:NAD+ binding"/>
    <property type="evidence" value="ECO:0007669"/>
    <property type="project" value="UniProtKB-UniRule"/>
</dbReference>
<proteinExistence type="inferred from homology"/>
<dbReference type="GO" id="GO:0017136">
    <property type="term" value="F:histone deacetylase activity, NAD-dependent"/>
    <property type="evidence" value="ECO:0007669"/>
    <property type="project" value="TreeGrafter"/>
</dbReference>
<feature type="binding site" evidence="1">
    <location>
        <begin position="174"/>
        <end position="176"/>
    </location>
    <ligand>
        <name>NAD(+)</name>
        <dbReference type="ChEBI" id="CHEBI:57540"/>
    </ligand>
</feature>
<dbReference type="Proteomes" id="UP000297225">
    <property type="component" value="Unassembled WGS sequence"/>
</dbReference>
<dbReference type="InterPro" id="IPR050134">
    <property type="entry name" value="NAD-dep_sirtuin_deacylases"/>
</dbReference>
<dbReference type="HAMAP" id="MF_01121">
    <property type="entry name" value="Sirtuin_ClassIII"/>
    <property type="match status" value="1"/>
</dbReference>
<evidence type="ECO:0000313" key="4">
    <source>
        <dbReference type="EMBL" id="TFH95221.1"/>
    </source>
</evidence>
<dbReference type="InterPro" id="IPR026591">
    <property type="entry name" value="Sirtuin_cat_small_dom_sf"/>
</dbReference>
<dbReference type="PANTHER" id="PTHR11085:SF4">
    <property type="entry name" value="NAD-DEPENDENT PROTEIN DEACYLASE"/>
    <property type="match status" value="1"/>
</dbReference>
<dbReference type="InterPro" id="IPR026590">
    <property type="entry name" value="Ssirtuin_cat_dom"/>
</dbReference>
<dbReference type="Gene3D" id="3.30.1600.10">
    <property type="entry name" value="SIR2/SIRT2 'Small Domain"/>
    <property type="match status" value="1"/>
</dbReference>
<feature type="active site" description="Proton acceptor" evidence="1">
    <location>
        <position position="106"/>
    </location>
</feature>
<dbReference type="InterPro" id="IPR029035">
    <property type="entry name" value="DHS-like_NAD/FAD-binding_dom"/>
</dbReference>
<dbReference type="STRING" id="1122973.GCA_000379925_00372"/>
<name>A0A4Y8WPT1_9PORP</name>
<comment type="caution">
    <text evidence="4">The sequence shown here is derived from an EMBL/GenBank/DDBJ whole genome shotgun (WGS) entry which is preliminary data.</text>
</comment>
<comment type="catalytic activity">
    <reaction evidence="1">
        <text>N(6)-acetyl-L-lysyl-[protein] + NAD(+) + H2O = 2''-O-acetyl-ADP-D-ribose + nicotinamide + L-lysyl-[protein]</text>
        <dbReference type="Rhea" id="RHEA:43636"/>
        <dbReference type="Rhea" id="RHEA-COMP:9752"/>
        <dbReference type="Rhea" id="RHEA-COMP:10731"/>
        <dbReference type="ChEBI" id="CHEBI:15377"/>
        <dbReference type="ChEBI" id="CHEBI:17154"/>
        <dbReference type="ChEBI" id="CHEBI:29969"/>
        <dbReference type="ChEBI" id="CHEBI:57540"/>
        <dbReference type="ChEBI" id="CHEBI:61930"/>
        <dbReference type="ChEBI" id="CHEBI:83767"/>
        <dbReference type="EC" id="2.3.1.286"/>
    </reaction>
</comment>
<feature type="binding site" evidence="1">
    <location>
        <position position="216"/>
    </location>
    <ligand>
        <name>NAD(+)</name>
        <dbReference type="ChEBI" id="CHEBI:57540"/>
    </ligand>
</feature>
<dbReference type="EMBL" id="SPNC01000060">
    <property type="protein sequence ID" value="TFH95221.1"/>
    <property type="molecule type" value="Genomic_DNA"/>
</dbReference>
<comment type="caution">
    <text evidence="1 2">Lacks conserved residue(s) required for the propagation of feature annotation.</text>
</comment>
<feature type="binding site" evidence="1">
    <location>
        <begin position="11"/>
        <end position="30"/>
    </location>
    <ligand>
        <name>NAD(+)</name>
        <dbReference type="ChEBI" id="CHEBI:57540"/>
    </ligand>
</feature>
<feature type="domain" description="Deacetylase sirtuin-type" evidence="3">
    <location>
        <begin position="1"/>
        <end position="230"/>
    </location>
</feature>
<keyword evidence="1" id="KW-0963">Cytoplasm</keyword>
<dbReference type="GO" id="GO:0036055">
    <property type="term" value="F:protein-succinyllysine desuccinylase activity"/>
    <property type="evidence" value="ECO:0007669"/>
    <property type="project" value="InterPro"/>
</dbReference>
<dbReference type="Gene3D" id="3.40.50.1220">
    <property type="entry name" value="TPP-binding domain"/>
    <property type="match status" value="1"/>
</dbReference>
<comment type="function">
    <text evidence="1">NAD-dependent protein deacetylase which modulates the activities of several proteins which are inactive in their acetylated form.</text>
</comment>
<dbReference type="InterPro" id="IPR003000">
    <property type="entry name" value="Sirtuin"/>
</dbReference>
<keyword evidence="1" id="KW-0520">NAD</keyword>
<comment type="similarity">
    <text evidence="1">Belongs to the sirtuin family. Class III subfamily.</text>
</comment>
<dbReference type="Pfam" id="PF02146">
    <property type="entry name" value="SIR2"/>
    <property type="match status" value="1"/>
</dbReference>
<keyword evidence="5" id="KW-1185">Reference proteome</keyword>
<dbReference type="GO" id="GO:0005737">
    <property type="term" value="C:cytoplasm"/>
    <property type="evidence" value="ECO:0007669"/>
    <property type="project" value="UniProtKB-SubCell"/>
</dbReference>
<protein>
    <recommendedName>
        <fullName evidence="1">NAD-dependent protein deacylase</fullName>
        <ecNumber evidence="1">2.3.1.286</ecNumber>
    </recommendedName>
    <alternativeName>
        <fullName evidence="1">Regulatory protein SIR2 homolog</fullName>
    </alternativeName>
</protein>
<dbReference type="PROSITE" id="PS50305">
    <property type="entry name" value="SIRTUIN"/>
    <property type="match status" value="1"/>
</dbReference>
<dbReference type="SUPFAM" id="SSF52467">
    <property type="entry name" value="DHS-like NAD/FAD-binding domain"/>
    <property type="match status" value="1"/>
</dbReference>
<dbReference type="CDD" id="cd01412">
    <property type="entry name" value="SIRT5_Af1_CobB"/>
    <property type="match status" value="1"/>
</dbReference>
<dbReference type="AlphaFoldDB" id="A0A4Y8WPT1"/>
<gene>
    <name evidence="1" type="primary">cobB</name>
    <name evidence="4" type="ORF">E4P47_05030</name>
</gene>
<dbReference type="GO" id="GO:0036054">
    <property type="term" value="F:protein-malonyllysine demalonylase activity"/>
    <property type="evidence" value="ECO:0007669"/>
    <property type="project" value="InterPro"/>
</dbReference>
<reference evidence="4 5" key="1">
    <citation type="submission" date="2019-03" db="EMBL/GenBank/DDBJ databases">
        <title>Porphyromonas levii Isolated from the Uterus of Dairy Cows.</title>
        <authorList>
            <person name="Francis A.M."/>
        </authorList>
    </citation>
    <scope>NUCLEOTIDE SEQUENCE [LARGE SCALE GENOMIC DNA]</scope>
    <source>
        <strain evidence="4 5">AF5678</strain>
    </source>
</reference>
<evidence type="ECO:0000313" key="5">
    <source>
        <dbReference type="Proteomes" id="UP000297225"/>
    </source>
</evidence>
<comment type="subcellular location">
    <subcellularLocation>
        <location evidence="1">Cytoplasm</location>
    </subcellularLocation>
</comment>
<organism evidence="4 5">
    <name type="scientific">Porphyromonas levii</name>
    <dbReference type="NCBI Taxonomy" id="28114"/>
    <lineage>
        <taxon>Bacteria</taxon>
        <taxon>Pseudomonadati</taxon>
        <taxon>Bacteroidota</taxon>
        <taxon>Bacteroidia</taxon>
        <taxon>Bacteroidales</taxon>
        <taxon>Porphyromonadaceae</taxon>
        <taxon>Porphyromonas</taxon>
    </lineage>
</organism>
<dbReference type="OrthoDB" id="9800582at2"/>
<feature type="binding site" evidence="1">
    <location>
        <begin position="88"/>
        <end position="91"/>
    </location>
    <ligand>
        <name>NAD(+)</name>
        <dbReference type="ChEBI" id="CHEBI:57540"/>
    </ligand>
</feature>